<name>A0ABR2NXD4_9ROSI</name>
<organism evidence="1 2">
    <name type="scientific">Hibiscus sabdariffa</name>
    <name type="common">roselle</name>
    <dbReference type="NCBI Taxonomy" id="183260"/>
    <lineage>
        <taxon>Eukaryota</taxon>
        <taxon>Viridiplantae</taxon>
        <taxon>Streptophyta</taxon>
        <taxon>Embryophyta</taxon>
        <taxon>Tracheophyta</taxon>
        <taxon>Spermatophyta</taxon>
        <taxon>Magnoliopsida</taxon>
        <taxon>eudicotyledons</taxon>
        <taxon>Gunneridae</taxon>
        <taxon>Pentapetalae</taxon>
        <taxon>rosids</taxon>
        <taxon>malvids</taxon>
        <taxon>Malvales</taxon>
        <taxon>Malvaceae</taxon>
        <taxon>Malvoideae</taxon>
        <taxon>Hibiscus</taxon>
    </lineage>
</organism>
<keyword evidence="2" id="KW-1185">Reference proteome</keyword>
<comment type="caution">
    <text evidence="1">The sequence shown here is derived from an EMBL/GenBank/DDBJ whole genome shotgun (WGS) entry which is preliminary data.</text>
</comment>
<dbReference type="PANTHER" id="PTHR38223">
    <property type="match status" value="1"/>
</dbReference>
<reference evidence="1 2" key="1">
    <citation type="journal article" date="2024" name="G3 (Bethesda)">
        <title>Genome assembly of Hibiscus sabdariffa L. provides insights into metabolisms of medicinal natural products.</title>
        <authorList>
            <person name="Kim T."/>
        </authorList>
    </citation>
    <scope>NUCLEOTIDE SEQUENCE [LARGE SCALE GENOMIC DNA]</scope>
    <source>
        <strain evidence="1">TK-2024</strain>
        <tissue evidence="1">Old leaves</tissue>
    </source>
</reference>
<protein>
    <submittedName>
        <fullName evidence="1">Uncharacterized protein</fullName>
    </submittedName>
</protein>
<dbReference type="EMBL" id="JBBPBN010000092">
    <property type="protein sequence ID" value="KAK8980625.1"/>
    <property type="molecule type" value="Genomic_DNA"/>
</dbReference>
<dbReference type="PANTHER" id="PTHR38223:SF4">
    <property type="match status" value="1"/>
</dbReference>
<evidence type="ECO:0000313" key="1">
    <source>
        <dbReference type="EMBL" id="KAK8980625.1"/>
    </source>
</evidence>
<gene>
    <name evidence="1" type="ORF">V6N11_072940</name>
</gene>
<sequence length="110" mass="12384">MAGLQYNFFPTDFYYPSPQSLPDAARVAAVTIQAPKRDLGSSSAGDINDLEWPRGLGFRVHRPKNTDPARLHTSFRQQQLHAEDQTKPVKHYPNPLCWLDLSPEHLPGCS</sequence>
<dbReference type="Proteomes" id="UP001396334">
    <property type="component" value="Unassembled WGS sequence"/>
</dbReference>
<evidence type="ECO:0000313" key="2">
    <source>
        <dbReference type="Proteomes" id="UP001396334"/>
    </source>
</evidence>
<proteinExistence type="predicted"/>
<accession>A0ABR2NXD4</accession>